<dbReference type="Pfam" id="PF01584">
    <property type="entry name" value="CheW"/>
    <property type="match status" value="1"/>
</dbReference>
<dbReference type="GO" id="GO:0005829">
    <property type="term" value="C:cytosol"/>
    <property type="evidence" value="ECO:0007669"/>
    <property type="project" value="TreeGrafter"/>
</dbReference>
<evidence type="ECO:0000259" key="1">
    <source>
        <dbReference type="PROSITE" id="PS50851"/>
    </source>
</evidence>
<name>A0A8U0HQW0_9EURY</name>
<protein>
    <submittedName>
        <fullName evidence="2">Chemotaxis protein CheW</fullName>
    </submittedName>
</protein>
<dbReference type="InterPro" id="IPR002545">
    <property type="entry name" value="CheW-lke_dom"/>
</dbReference>
<dbReference type="AlphaFoldDB" id="A0A8U0HQW0"/>
<reference evidence="2 3" key="1">
    <citation type="submission" date="2022-04" db="EMBL/GenBank/DDBJ databases">
        <title>Diverse halophilic archaea isolated from saline environments.</title>
        <authorList>
            <person name="Cui H.-L."/>
        </authorList>
    </citation>
    <scope>NUCLEOTIDE SEQUENCE [LARGE SCALE GENOMIC DNA]</scope>
    <source>
        <strain evidence="2 3">XZYJT49</strain>
    </source>
</reference>
<dbReference type="GeneID" id="72186110"/>
<proteinExistence type="predicted"/>
<dbReference type="InterPro" id="IPR036061">
    <property type="entry name" value="CheW-like_dom_sf"/>
</dbReference>
<evidence type="ECO:0000313" key="3">
    <source>
        <dbReference type="Proteomes" id="UP000830729"/>
    </source>
</evidence>
<dbReference type="Gene3D" id="2.30.30.40">
    <property type="entry name" value="SH3 Domains"/>
    <property type="match status" value="1"/>
</dbReference>
<sequence>MSGDISAATPPETTENRREWVEFVRFPLGGRAYGLELGRVEQIVSDPDVTPVPQTGPAIAGVTNLGSELPVVVDAGALLGLADGAPADEATLLLLDRGDARPTGLLVEEVTGIDAHHVDTVAVPHEAAWDPPVGRRWFRAVVEASERTDEPIGVLDLDVLVANARDQS</sequence>
<dbReference type="SUPFAM" id="SSF50341">
    <property type="entry name" value="CheW-like"/>
    <property type="match status" value="1"/>
</dbReference>
<dbReference type="Gene3D" id="2.40.50.180">
    <property type="entry name" value="CheA-289, Domain 4"/>
    <property type="match status" value="1"/>
</dbReference>
<accession>A0A8U0HQW0</accession>
<feature type="domain" description="CheW-like" evidence="1">
    <location>
        <begin position="20"/>
        <end position="166"/>
    </location>
</feature>
<dbReference type="GO" id="GO:0006935">
    <property type="term" value="P:chemotaxis"/>
    <property type="evidence" value="ECO:0007669"/>
    <property type="project" value="InterPro"/>
</dbReference>
<dbReference type="EMBL" id="CP096659">
    <property type="protein sequence ID" value="UPV73435.1"/>
    <property type="molecule type" value="Genomic_DNA"/>
</dbReference>
<organism evidence="2 3">
    <name type="scientific">Halorussus limi</name>
    <dbReference type="NCBI Taxonomy" id="2938695"/>
    <lineage>
        <taxon>Archaea</taxon>
        <taxon>Methanobacteriati</taxon>
        <taxon>Methanobacteriota</taxon>
        <taxon>Stenosarchaea group</taxon>
        <taxon>Halobacteria</taxon>
        <taxon>Halobacteriales</taxon>
        <taxon>Haladaptataceae</taxon>
        <taxon>Halorussus</taxon>
    </lineage>
</organism>
<dbReference type="RefSeq" id="WP_248649491.1">
    <property type="nucleotide sequence ID" value="NZ_CP096659.1"/>
</dbReference>
<dbReference type="SMART" id="SM00260">
    <property type="entry name" value="CheW"/>
    <property type="match status" value="1"/>
</dbReference>
<gene>
    <name evidence="2" type="ORF">M0R89_12885</name>
</gene>
<dbReference type="PANTHER" id="PTHR22617:SF43">
    <property type="entry name" value="PROTEIN PILI"/>
    <property type="match status" value="1"/>
</dbReference>
<dbReference type="PANTHER" id="PTHR22617">
    <property type="entry name" value="CHEMOTAXIS SENSOR HISTIDINE KINASE-RELATED"/>
    <property type="match status" value="1"/>
</dbReference>
<dbReference type="GO" id="GO:0007165">
    <property type="term" value="P:signal transduction"/>
    <property type="evidence" value="ECO:0007669"/>
    <property type="project" value="InterPro"/>
</dbReference>
<dbReference type="PROSITE" id="PS50851">
    <property type="entry name" value="CHEW"/>
    <property type="match status" value="1"/>
</dbReference>
<dbReference type="Proteomes" id="UP000830729">
    <property type="component" value="Chromosome"/>
</dbReference>
<dbReference type="KEGG" id="halx:M0R89_12885"/>
<dbReference type="InterPro" id="IPR039315">
    <property type="entry name" value="CheW"/>
</dbReference>
<keyword evidence="3" id="KW-1185">Reference proteome</keyword>
<evidence type="ECO:0000313" key="2">
    <source>
        <dbReference type="EMBL" id="UPV73435.1"/>
    </source>
</evidence>